<dbReference type="HOGENOM" id="CLU_3032024_0_0_1"/>
<evidence type="ECO:0000313" key="2">
    <source>
        <dbReference type="EMBL" id="EUC27680.1"/>
    </source>
</evidence>
<keyword evidence="1" id="KW-0472">Membrane</keyword>
<keyword evidence="3" id="KW-1185">Reference proteome</keyword>
<protein>
    <submittedName>
        <fullName evidence="2">Uncharacterized protein</fullName>
    </submittedName>
</protein>
<keyword evidence="1" id="KW-0812">Transmembrane</keyword>
<evidence type="ECO:0000256" key="1">
    <source>
        <dbReference type="SAM" id="Phobius"/>
    </source>
</evidence>
<dbReference type="RefSeq" id="XP_007718014.1">
    <property type="nucleotide sequence ID" value="XM_007719824.1"/>
</dbReference>
<dbReference type="EMBL" id="KI964891">
    <property type="protein sequence ID" value="EUC27680.1"/>
    <property type="molecule type" value="Genomic_DNA"/>
</dbReference>
<dbReference type="KEGG" id="bze:COCCADRAFT_111043"/>
<dbReference type="AlphaFoldDB" id="W6XQU9"/>
<keyword evidence="1" id="KW-1133">Transmembrane helix</keyword>
<name>W6XQU9_COCC2</name>
<sequence length="55" mass="6122">MAAPSQPSRQDGMEGMARPEAMRIKGWMDFIITLVVVNSNCTFLLVALLNKIVTR</sequence>
<feature type="transmembrane region" description="Helical" evidence="1">
    <location>
        <begin position="30"/>
        <end position="49"/>
    </location>
</feature>
<dbReference type="GeneID" id="19144221"/>
<organism evidence="2 3">
    <name type="scientific">Cochliobolus carbonum (strain 26-R-13)</name>
    <name type="common">Maize leaf spot fungus</name>
    <name type="synonym">Bipolaris zeicola</name>
    <dbReference type="NCBI Taxonomy" id="930089"/>
    <lineage>
        <taxon>Eukaryota</taxon>
        <taxon>Fungi</taxon>
        <taxon>Dikarya</taxon>
        <taxon>Ascomycota</taxon>
        <taxon>Pezizomycotina</taxon>
        <taxon>Dothideomycetes</taxon>
        <taxon>Pleosporomycetidae</taxon>
        <taxon>Pleosporales</taxon>
        <taxon>Pleosporineae</taxon>
        <taxon>Pleosporaceae</taxon>
        <taxon>Bipolaris</taxon>
    </lineage>
</organism>
<accession>W6XQU9</accession>
<reference evidence="2 3" key="1">
    <citation type="journal article" date="2013" name="PLoS Genet.">
        <title>Comparative genome structure, secondary metabolite, and effector coding capacity across Cochliobolus pathogens.</title>
        <authorList>
            <person name="Condon B.J."/>
            <person name="Leng Y."/>
            <person name="Wu D."/>
            <person name="Bushley K.E."/>
            <person name="Ohm R.A."/>
            <person name="Otillar R."/>
            <person name="Martin J."/>
            <person name="Schackwitz W."/>
            <person name="Grimwood J."/>
            <person name="MohdZainudin N."/>
            <person name="Xue C."/>
            <person name="Wang R."/>
            <person name="Manning V.A."/>
            <person name="Dhillon B."/>
            <person name="Tu Z.J."/>
            <person name="Steffenson B.J."/>
            <person name="Salamov A."/>
            <person name="Sun H."/>
            <person name="Lowry S."/>
            <person name="LaButti K."/>
            <person name="Han J."/>
            <person name="Copeland A."/>
            <person name="Lindquist E."/>
            <person name="Barry K."/>
            <person name="Schmutz J."/>
            <person name="Baker S.E."/>
            <person name="Ciuffetti L.M."/>
            <person name="Grigoriev I.V."/>
            <person name="Zhong S."/>
            <person name="Turgeon B.G."/>
        </authorList>
    </citation>
    <scope>NUCLEOTIDE SEQUENCE [LARGE SCALE GENOMIC DNA]</scope>
    <source>
        <strain evidence="2 3">26-R-13</strain>
    </source>
</reference>
<dbReference type="Proteomes" id="UP000053841">
    <property type="component" value="Unassembled WGS sequence"/>
</dbReference>
<evidence type="ECO:0000313" key="3">
    <source>
        <dbReference type="Proteomes" id="UP000053841"/>
    </source>
</evidence>
<proteinExistence type="predicted"/>
<gene>
    <name evidence="2" type="ORF">COCCADRAFT_111043</name>
</gene>